<dbReference type="Gene3D" id="3.30.40.10">
    <property type="entry name" value="Zinc/RING finger domain, C3HC4 (zinc finger)"/>
    <property type="match status" value="1"/>
</dbReference>
<dbReference type="GO" id="GO:0043176">
    <property type="term" value="F:amine binding"/>
    <property type="evidence" value="ECO:0007669"/>
    <property type="project" value="InterPro"/>
</dbReference>
<sequence>MLYLGSSESLVWSWCCQTRAAAHSRLSPLAVFTKVATRRMTCDASFNCSVHARRLLSGTRLEAAEFVTAIPPSKVCSACGLVRKRTALLPCVHVLCESCYEQCAHGGMYVCPLDGYEWQDEHDVDWKDFPLDQLLQRECYPDVGEWYLTYRNYYYDPYFGGSAKCVKYQRYGTYENFSTPIMLTFPDGEVRGRFSMSSSECYSTKDAVTFVRDDESTQSFHIIYTDCQICSILRHPYAANGYGCSYWRRTSTLHESDDCCKFIYDQNCGTSPMYQMYDRSCQS</sequence>
<keyword evidence="3" id="KW-0862">Zinc</keyword>
<dbReference type="InterPro" id="IPR013083">
    <property type="entry name" value="Znf_RING/FYVE/PHD"/>
</dbReference>
<dbReference type="GO" id="GO:0030682">
    <property type="term" value="P:symbiont-mediated perturbation of host defenses"/>
    <property type="evidence" value="ECO:0007669"/>
    <property type="project" value="InterPro"/>
</dbReference>
<dbReference type="Pfam" id="PF02098">
    <property type="entry name" value="His_binding"/>
    <property type="match status" value="1"/>
</dbReference>
<accession>G3MSF4</accession>
<evidence type="ECO:0000259" key="5">
    <source>
        <dbReference type="PROSITE" id="PS50089"/>
    </source>
</evidence>
<dbReference type="InterPro" id="IPR017907">
    <property type="entry name" value="Znf_RING_CS"/>
</dbReference>
<proteinExistence type="evidence at transcript level"/>
<dbReference type="GO" id="GO:0008270">
    <property type="term" value="F:zinc ion binding"/>
    <property type="evidence" value="ECO:0007669"/>
    <property type="project" value="UniProtKB-KW"/>
</dbReference>
<dbReference type="Gene3D" id="2.40.128.20">
    <property type="match status" value="1"/>
</dbReference>
<dbReference type="InterPro" id="IPR002970">
    <property type="entry name" value="Tick_his-bd"/>
</dbReference>
<evidence type="ECO:0000256" key="2">
    <source>
        <dbReference type="ARBA" id="ARBA00022771"/>
    </source>
</evidence>
<dbReference type="SUPFAM" id="SSF50814">
    <property type="entry name" value="Lipocalins"/>
    <property type="match status" value="1"/>
</dbReference>
<evidence type="ECO:0000256" key="4">
    <source>
        <dbReference type="PROSITE-ProRule" id="PRU00175"/>
    </source>
</evidence>
<keyword evidence="2 4" id="KW-0863">Zinc-finger</keyword>
<name>G3MSF4_AMBMU</name>
<dbReference type="EMBL" id="JO844805">
    <property type="protein sequence ID" value="AEO36422.1"/>
    <property type="molecule type" value="mRNA"/>
</dbReference>
<evidence type="ECO:0000256" key="3">
    <source>
        <dbReference type="ARBA" id="ARBA00022833"/>
    </source>
</evidence>
<feature type="domain" description="RING-type" evidence="5">
    <location>
        <begin position="76"/>
        <end position="114"/>
    </location>
</feature>
<dbReference type="AlphaFoldDB" id="G3MSF4"/>
<evidence type="ECO:0000313" key="6">
    <source>
        <dbReference type="EMBL" id="AEO36422.1"/>
    </source>
</evidence>
<dbReference type="SUPFAM" id="SSF57850">
    <property type="entry name" value="RING/U-box"/>
    <property type="match status" value="1"/>
</dbReference>
<dbReference type="InterPro" id="IPR012674">
    <property type="entry name" value="Calycin"/>
</dbReference>
<keyword evidence="1" id="KW-0479">Metal-binding</keyword>
<dbReference type="InterPro" id="IPR001841">
    <property type="entry name" value="Znf_RING"/>
</dbReference>
<reference evidence="6" key="1">
    <citation type="journal article" date="2011" name="PLoS ONE">
        <title>A deep insight into the sialotranscriptome of the gulf coast tick, Amblyomma maculatum.</title>
        <authorList>
            <person name="Karim S."/>
            <person name="Singh P."/>
            <person name="Ribeiro J.M."/>
        </authorList>
    </citation>
    <scope>NUCLEOTIDE SEQUENCE</scope>
    <source>
        <tissue evidence="6">Salivary gland</tissue>
    </source>
</reference>
<organism evidence="6">
    <name type="scientific">Amblyomma maculatum</name>
    <name type="common">Gulf Coast tick</name>
    <dbReference type="NCBI Taxonomy" id="34609"/>
    <lineage>
        <taxon>Eukaryota</taxon>
        <taxon>Metazoa</taxon>
        <taxon>Ecdysozoa</taxon>
        <taxon>Arthropoda</taxon>
        <taxon>Chelicerata</taxon>
        <taxon>Arachnida</taxon>
        <taxon>Acari</taxon>
        <taxon>Parasitiformes</taxon>
        <taxon>Ixodida</taxon>
        <taxon>Ixodoidea</taxon>
        <taxon>Ixodidae</taxon>
        <taxon>Amblyomminae</taxon>
        <taxon>Amblyomma</taxon>
    </lineage>
</organism>
<dbReference type="PROSITE" id="PS50089">
    <property type="entry name" value="ZF_RING_2"/>
    <property type="match status" value="1"/>
</dbReference>
<evidence type="ECO:0000256" key="1">
    <source>
        <dbReference type="ARBA" id="ARBA00022723"/>
    </source>
</evidence>
<dbReference type="PROSITE" id="PS00518">
    <property type="entry name" value="ZF_RING_1"/>
    <property type="match status" value="1"/>
</dbReference>
<protein>
    <recommendedName>
        <fullName evidence="5">RING-type domain-containing protein</fullName>
    </recommendedName>
</protein>
<dbReference type="CDD" id="cd16449">
    <property type="entry name" value="RING-HC"/>
    <property type="match status" value="1"/>
</dbReference>